<keyword evidence="1" id="KW-0812">Transmembrane</keyword>
<organism evidence="3 4">
    <name type="scientific">Syntrophobotulus glycolicus (strain DSM 8271 / FlGlyR)</name>
    <dbReference type="NCBI Taxonomy" id="645991"/>
    <lineage>
        <taxon>Bacteria</taxon>
        <taxon>Bacillati</taxon>
        <taxon>Bacillota</taxon>
        <taxon>Clostridia</taxon>
        <taxon>Eubacteriales</taxon>
        <taxon>Desulfitobacteriaceae</taxon>
        <taxon>Syntrophobotulus</taxon>
    </lineage>
</organism>
<dbReference type="STRING" id="645991.Sgly_2084"/>
<dbReference type="Proteomes" id="UP000007488">
    <property type="component" value="Chromosome"/>
</dbReference>
<keyword evidence="1" id="KW-1133">Transmembrane helix</keyword>
<reference evidence="3 4" key="1">
    <citation type="journal article" date="2011" name="Stand. Genomic Sci.">
        <title>Complete genome sequence of Syntrophobotulus glycolicus type strain (FlGlyR).</title>
        <authorList>
            <person name="Han C."/>
            <person name="Mwirichia R."/>
            <person name="Chertkov O."/>
            <person name="Held B."/>
            <person name="Lapidus A."/>
            <person name="Nolan M."/>
            <person name="Lucas S."/>
            <person name="Hammon N."/>
            <person name="Deshpande S."/>
            <person name="Cheng J.F."/>
            <person name="Tapia R."/>
            <person name="Goodwin L."/>
            <person name="Pitluck S."/>
            <person name="Huntemann M."/>
            <person name="Liolios K."/>
            <person name="Ivanova N."/>
            <person name="Pagani I."/>
            <person name="Mavromatis K."/>
            <person name="Ovchinikova G."/>
            <person name="Pati A."/>
            <person name="Chen A."/>
            <person name="Palaniappan K."/>
            <person name="Land M."/>
            <person name="Hauser L."/>
            <person name="Brambilla E.M."/>
            <person name="Rohde M."/>
            <person name="Spring S."/>
            <person name="Sikorski J."/>
            <person name="Goker M."/>
            <person name="Woyke T."/>
            <person name="Bristow J."/>
            <person name="Eisen J.A."/>
            <person name="Markowitz V."/>
            <person name="Hugenholtz P."/>
            <person name="Kyrpides N.C."/>
            <person name="Klenk H.P."/>
            <person name="Detter J.C."/>
        </authorList>
    </citation>
    <scope>NUCLEOTIDE SEQUENCE [LARGE SCALE GENOMIC DNA]</scope>
    <source>
        <strain evidence="4">DSM 8271 / FlGlyR</strain>
    </source>
</reference>
<dbReference type="InterPro" id="IPR016047">
    <property type="entry name" value="M23ase_b-sheet_dom"/>
</dbReference>
<dbReference type="KEGG" id="sgy:Sgly_2084"/>
<accession>F0T232</accession>
<keyword evidence="1" id="KW-0472">Membrane</keyword>
<name>F0T232_SYNGF</name>
<feature type="domain" description="M23ase beta-sheet core" evidence="2">
    <location>
        <begin position="148"/>
        <end position="244"/>
    </location>
</feature>
<dbReference type="PANTHER" id="PTHR21666:SF270">
    <property type="entry name" value="MUREIN HYDROLASE ACTIVATOR ENVC"/>
    <property type="match status" value="1"/>
</dbReference>
<gene>
    <name evidence="3" type="ordered locus">Sgly_2084</name>
</gene>
<dbReference type="HOGENOM" id="CLU_075482_0_0_9"/>
<evidence type="ECO:0000313" key="3">
    <source>
        <dbReference type="EMBL" id="ADY56376.1"/>
    </source>
</evidence>
<dbReference type="eggNOG" id="COG0739">
    <property type="taxonomic scope" value="Bacteria"/>
</dbReference>
<evidence type="ECO:0000259" key="2">
    <source>
        <dbReference type="Pfam" id="PF01551"/>
    </source>
</evidence>
<dbReference type="PANTHER" id="PTHR21666">
    <property type="entry name" value="PEPTIDASE-RELATED"/>
    <property type="match status" value="1"/>
</dbReference>
<dbReference type="InterPro" id="IPR050570">
    <property type="entry name" value="Cell_wall_metabolism_enzyme"/>
</dbReference>
<dbReference type="GO" id="GO:0004222">
    <property type="term" value="F:metalloendopeptidase activity"/>
    <property type="evidence" value="ECO:0007669"/>
    <property type="project" value="TreeGrafter"/>
</dbReference>
<dbReference type="Gene3D" id="2.70.70.10">
    <property type="entry name" value="Glucose Permease (Domain IIA)"/>
    <property type="match status" value="1"/>
</dbReference>
<evidence type="ECO:0000313" key="4">
    <source>
        <dbReference type="Proteomes" id="UP000007488"/>
    </source>
</evidence>
<sequence length="282" mass="31841">MWKLLKKSSKLQWLGLIGIVGSVFEITSLTWFYLFWLFAWIDIFSPVRSVTNSLLFLLQNLAMLLSIPLTPLLHGFRLPSKESYVPQCQYSLPFEGKWHVVNGGVDKKTSHSWYMYSQRYAYDFFIVDEKDKSHSGSRDILSDYYCYKKTVLAPADGIVVAVKGKYYDTPIVEVGQADCAAPDVRGNHIIIRHSENEYSMIAHLLKDSICVKHGDKVSRGQKIALCGNSGNTSEPHIHFQIQSGKSFLFSAGLPISFTAIMIDGMMKMKSCFITNGTTVQNI</sequence>
<protein>
    <submittedName>
        <fullName evidence="3">Peptidase M23</fullName>
    </submittedName>
</protein>
<keyword evidence="4" id="KW-1185">Reference proteome</keyword>
<dbReference type="CDD" id="cd12797">
    <property type="entry name" value="M23_peptidase"/>
    <property type="match status" value="1"/>
</dbReference>
<dbReference type="Pfam" id="PF01551">
    <property type="entry name" value="Peptidase_M23"/>
    <property type="match status" value="1"/>
</dbReference>
<dbReference type="SUPFAM" id="SSF51261">
    <property type="entry name" value="Duplicated hybrid motif"/>
    <property type="match status" value="1"/>
</dbReference>
<dbReference type="AlphaFoldDB" id="F0T232"/>
<feature type="transmembrane region" description="Helical" evidence="1">
    <location>
        <begin position="12"/>
        <end position="34"/>
    </location>
</feature>
<dbReference type="EMBL" id="CP002547">
    <property type="protein sequence ID" value="ADY56376.1"/>
    <property type="molecule type" value="Genomic_DNA"/>
</dbReference>
<reference evidence="4" key="2">
    <citation type="submission" date="2011-02" db="EMBL/GenBank/DDBJ databases">
        <title>The complete genome of Syntrophobotulus glycolicus DSM 8271.</title>
        <authorList>
            <person name="Lucas S."/>
            <person name="Copeland A."/>
            <person name="Lapidus A."/>
            <person name="Bruce D."/>
            <person name="Goodwin L."/>
            <person name="Pitluck S."/>
            <person name="Kyrpides N."/>
            <person name="Mavromatis K."/>
            <person name="Pagani I."/>
            <person name="Ivanova N."/>
            <person name="Mikhailova N."/>
            <person name="Chertkov O."/>
            <person name="Held B."/>
            <person name="Detter J.C."/>
            <person name="Tapia R."/>
            <person name="Han C."/>
            <person name="Land M."/>
            <person name="Hauser L."/>
            <person name="Markowitz V."/>
            <person name="Cheng J.-F."/>
            <person name="Hugenholtz P."/>
            <person name="Woyke T."/>
            <person name="Wu D."/>
            <person name="Spring S."/>
            <person name="Schroeder M."/>
            <person name="Brambilla E."/>
            <person name="Klenk H.-P."/>
            <person name="Eisen J.A."/>
        </authorList>
    </citation>
    <scope>NUCLEOTIDE SEQUENCE [LARGE SCALE GENOMIC DNA]</scope>
    <source>
        <strain evidence="4">DSM 8271 / FlGlyR</strain>
    </source>
</reference>
<evidence type="ECO:0000256" key="1">
    <source>
        <dbReference type="SAM" id="Phobius"/>
    </source>
</evidence>
<proteinExistence type="predicted"/>
<dbReference type="InterPro" id="IPR011055">
    <property type="entry name" value="Dup_hybrid_motif"/>
</dbReference>